<sequence length="108" mass="12263">MKESNRELIRKAMLEVLEHALIAIRSEARLVLKGVSPEGPVSSIHNIADIVHYFPEMLSDPSRFSLERYREHLDQCSIDGAWPSGLVLQALRRLESVVEDVRRDEAAV</sequence>
<geneLocation type="plasmid" evidence="1 2">
    <name>unnamed1</name>
</geneLocation>
<gene>
    <name evidence="1" type="ORF">AADV58_17630</name>
</gene>
<accession>A0ABZ2XKS5</accession>
<dbReference type="Proteomes" id="UP001479520">
    <property type="component" value="Plasmid unnamed1"/>
</dbReference>
<evidence type="ECO:0000313" key="1">
    <source>
        <dbReference type="EMBL" id="WZJ23230.1"/>
    </source>
</evidence>
<name>A0ABZ2XKS5_9RHOO</name>
<reference evidence="1 2" key="1">
    <citation type="submission" date="2024-04" db="EMBL/GenBank/DDBJ databases">
        <title>Dissimilatory iodate-reducing microorganisms contribute to the enrichment of iodine in groundwater.</title>
        <authorList>
            <person name="Jiang Z."/>
        </authorList>
    </citation>
    <scope>NUCLEOTIDE SEQUENCE [LARGE SCALE GENOMIC DNA]</scope>
    <source>
        <strain evidence="1 2">NCP973</strain>
        <plasmid evidence="1 2">unnamed1</plasmid>
    </source>
</reference>
<proteinExistence type="predicted"/>
<protein>
    <submittedName>
        <fullName evidence="1">Uncharacterized protein</fullName>
    </submittedName>
</protein>
<keyword evidence="2" id="KW-1185">Reference proteome</keyword>
<keyword evidence="1" id="KW-0614">Plasmid</keyword>
<evidence type="ECO:0000313" key="2">
    <source>
        <dbReference type="Proteomes" id="UP001479520"/>
    </source>
</evidence>
<dbReference type="EMBL" id="CP151407">
    <property type="protein sequence ID" value="WZJ23230.1"/>
    <property type="molecule type" value="Genomic_DNA"/>
</dbReference>
<organism evidence="1 2">
    <name type="scientific">Azonexus hydrophilus</name>
    <dbReference type="NCBI Taxonomy" id="418702"/>
    <lineage>
        <taxon>Bacteria</taxon>
        <taxon>Pseudomonadati</taxon>
        <taxon>Pseudomonadota</taxon>
        <taxon>Betaproteobacteria</taxon>
        <taxon>Rhodocyclales</taxon>
        <taxon>Azonexaceae</taxon>
        <taxon>Azonexus</taxon>
    </lineage>
</organism>
<dbReference type="RefSeq" id="WP_341744569.1">
    <property type="nucleotide sequence ID" value="NZ_CP151407.1"/>
</dbReference>